<evidence type="ECO:0000256" key="1">
    <source>
        <dbReference type="ARBA" id="ARBA00009809"/>
    </source>
</evidence>
<evidence type="ECO:0000256" key="3">
    <source>
        <dbReference type="ARBA" id="ARBA00023295"/>
    </source>
</evidence>
<keyword evidence="4" id="KW-0812">Transmembrane</keyword>
<organism evidence="7 8">
    <name type="scientific">Bacteroides clarus</name>
    <dbReference type="NCBI Taxonomy" id="626929"/>
    <lineage>
        <taxon>Bacteria</taxon>
        <taxon>Pseudomonadati</taxon>
        <taxon>Bacteroidota</taxon>
        <taxon>Bacteroidia</taxon>
        <taxon>Bacteroidales</taxon>
        <taxon>Bacteroidaceae</taxon>
        <taxon>Bacteroides</taxon>
    </lineage>
</organism>
<dbReference type="SUPFAM" id="SSF51445">
    <property type="entry name" value="(Trans)glycosidases"/>
    <property type="match status" value="1"/>
</dbReference>
<proteinExistence type="inferred from homology"/>
<evidence type="ECO:0000259" key="6">
    <source>
        <dbReference type="Pfam" id="PF18120"/>
    </source>
</evidence>
<protein>
    <recommendedName>
        <fullName evidence="9">Beta-galactosidase</fullName>
    </recommendedName>
</protein>
<evidence type="ECO:0000259" key="5">
    <source>
        <dbReference type="Pfam" id="PF02449"/>
    </source>
</evidence>
<dbReference type="RefSeq" id="WP_087425137.1">
    <property type="nucleotide sequence ID" value="NZ_CAMMFP010000001.1"/>
</dbReference>
<keyword evidence="4" id="KW-0472">Membrane</keyword>
<dbReference type="InterPro" id="IPR040719">
    <property type="entry name" value="DUF5597"/>
</dbReference>
<dbReference type="EMBL" id="NFII01000001">
    <property type="protein sequence ID" value="OUO03025.1"/>
    <property type="molecule type" value="Genomic_DNA"/>
</dbReference>
<dbReference type="InterPro" id="IPR013529">
    <property type="entry name" value="Glyco_hydro_42_N"/>
</dbReference>
<evidence type="ECO:0000256" key="2">
    <source>
        <dbReference type="ARBA" id="ARBA00022801"/>
    </source>
</evidence>
<dbReference type="Pfam" id="PF02449">
    <property type="entry name" value="Glyco_hydro_42"/>
    <property type="match status" value="1"/>
</dbReference>
<evidence type="ECO:0000313" key="7">
    <source>
        <dbReference type="EMBL" id="OUO03025.1"/>
    </source>
</evidence>
<dbReference type="InterPro" id="IPR017853">
    <property type="entry name" value="GH"/>
</dbReference>
<comment type="caution">
    <text evidence="7">The sequence shown here is derived from an EMBL/GenBank/DDBJ whole genome shotgun (WGS) entry which is preliminary data.</text>
</comment>
<evidence type="ECO:0008006" key="9">
    <source>
        <dbReference type="Google" id="ProtNLM"/>
    </source>
</evidence>
<dbReference type="Gene3D" id="2.60.220.20">
    <property type="entry name" value="putative beta-Galactosidase from caulobacter crescentus"/>
    <property type="match status" value="1"/>
</dbReference>
<dbReference type="GO" id="GO:0004565">
    <property type="term" value="F:beta-galactosidase activity"/>
    <property type="evidence" value="ECO:0007669"/>
    <property type="project" value="InterPro"/>
</dbReference>
<dbReference type="Proteomes" id="UP000195386">
    <property type="component" value="Unassembled WGS sequence"/>
</dbReference>
<keyword evidence="2" id="KW-0378">Hydrolase</keyword>
<feature type="domain" description="DUF5597" evidence="6">
    <location>
        <begin position="416"/>
        <end position="578"/>
    </location>
</feature>
<dbReference type="Gene3D" id="3.20.20.80">
    <property type="entry name" value="Glycosidases"/>
    <property type="match status" value="1"/>
</dbReference>
<feature type="domain" description="Glycoside hydrolase family 42 N-terminal" evidence="5">
    <location>
        <begin position="83"/>
        <end position="236"/>
    </location>
</feature>
<dbReference type="PANTHER" id="PTHR23421">
    <property type="entry name" value="BETA-GALACTOSIDASE RELATED"/>
    <property type="match status" value="1"/>
</dbReference>
<evidence type="ECO:0000313" key="8">
    <source>
        <dbReference type="Proteomes" id="UP000195386"/>
    </source>
</evidence>
<accession>A0A1Y3YYU7</accession>
<evidence type="ECO:0000256" key="4">
    <source>
        <dbReference type="SAM" id="Phobius"/>
    </source>
</evidence>
<comment type="similarity">
    <text evidence="1">Belongs to the glycosyl hydrolase 35 family.</text>
</comment>
<dbReference type="Pfam" id="PF18120">
    <property type="entry name" value="DUF5597"/>
    <property type="match status" value="1"/>
</dbReference>
<dbReference type="GO" id="GO:0005975">
    <property type="term" value="P:carbohydrate metabolic process"/>
    <property type="evidence" value="ECO:0007669"/>
    <property type="project" value="InterPro"/>
</dbReference>
<dbReference type="GO" id="GO:0009341">
    <property type="term" value="C:beta-galactosidase complex"/>
    <property type="evidence" value="ECO:0007669"/>
    <property type="project" value="InterPro"/>
</dbReference>
<gene>
    <name evidence="7" type="ORF">B5F97_00965</name>
</gene>
<reference evidence="8" key="1">
    <citation type="submission" date="2017-04" db="EMBL/GenBank/DDBJ databases">
        <title>Function of individual gut microbiota members based on whole genome sequencing of pure cultures obtained from chicken caecum.</title>
        <authorList>
            <person name="Medvecky M."/>
            <person name="Cejkova D."/>
            <person name="Polansky O."/>
            <person name="Karasova D."/>
            <person name="Kubasova T."/>
            <person name="Cizek A."/>
            <person name="Rychlik I."/>
        </authorList>
    </citation>
    <scope>NUCLEOTIDE SEQUENCE [LARGE SCALE GENOMIC DNA]</scope>
    <source>
        <strain evidence="8">An43</strain>
    </source>
</reference>
<dbReference type="AlphaFoldDB" id="A0A1Y3YYU7"/>
<name>A0A1Y3YYU7_9BACE</name>
<sequence length="595" mass="67991">MKSIFKTYRQNIGTYFHNLETYPQKIGGYLVLLFIIHFFTVEPAVAQKSFLQSQGTATQLIVDGKPFLILGGELGNSSASSVQDIERIFPKLQRMGLNTVLVPAYWDLTEPTEGHFDFTLTDKVLQQARRNNLKVVFLWFGAWKNSMSCYAPLWFKENHKKYPRAYTQTGKPLEIASAFSENVYQADNRAFSAWLQHIAAIDKEEGTVIMVQIENEIGMLEDARDYSQEADKAFRAPVPTELMNYLQKNKKTLHPQMIKKWESQGCKKQGTWQEVFGADIYTDEIFMAWHYARYVERMAQTARSIYNVPLYVNAAMNSRGRKPGEYPSAGPLAHLIDVWRCGAPNIDILAPDLYDDGFTNWVAQYKLHNNPLFIPEIRLTDNNGVRAFYIFGEHDAIGISPFSIEDGSDSSDSPLVQSYARLKELMPLLTEYQGKGMMKGVLFNQKDKERIITDDDLSITCRHYFTLPWDPRATDGSAWPEGGGLILKLSKNEYIVAGSGIVLEFTKASEKPGSEIRKQLGEDGFALSNEQIKTKKERFQGMRCGIGHVDEVEVDKEGKFRYIRRLNGDQDHQGRHVRISVGEFKILHVRLYEYQ</sequence>
<dbReference type="InterPro" id="IPR001944">
    <property type="entry name" value="Glycoside_Hdrlase_35"/>
</dbReference>
<feature type="transmembrane region" description="Helical" evidence="4">
    <location>
        <begin position="26"/>
        <end position="46"/>
    </location>
</feature>
<keyword evidence="3" id="KW-0326">Glycosidase</keyword>
<keyword evidence="4" id="KW-1133">Transmembrane helix</keyword>